<reference evidence="3" key="1">
    <citation type="submission" date="2022-11" db="UniProtKB">
        <authorList>
            <consortium name="WormBaseParasite"/>
        </authorList>
    </citation>
    <scope>IDENTIFICATION</scope>
</reference>
<keyword evidence="2" id="KW-1185">Reference proteome</keyword>
<organism evidence="2 3">
    <name type="scientific">Acrobeloides nanus</name>
    <dbReference type="NCBI Taxonomy" id="290746"/>
    <lineage>
        <taxon>Eukaryota</taxon>
        <taxon>Metazoa</taxon>
        <taxon>Ecdysozoa</taxon>
        <taxon>Nematoda</taxon>
        <taxon>Chromadorea</taxon>
        <taxon>Rhabditida</taxon>
        <taxon>Tylenchina</taxon>
        <taxon>Cephalobomorpha</taxon>
        <taxon>Cephaloboidea</taxon>
        <taxon>Cephalobidae</taxon>
        <taxon>Acrobeloides</taxon>
    </lineage>
</organism>
<dbReference type="Proteomes" id="UP000887540">
    <property type="component" value="Unplaced"/>
</dbReference>
<proteinExistence type="predicted"/>
<accession>A0A914EF95</accession>
<name>A0A914EF95_9BILA</name>
<protein>
    <submittedName>
        <fullName evidence="3">Uncharacterized protein</fullName>
    </submittedName>
</protein>
<evidence type="ECO:0000256" key="1">
    <source>
        <dbReference type="SAM" id="SignalP"/>
    </source>
</evidence>
<feature type="signal peptide" evidence="1">
    <location>
        <begin position="1"/>
        <end position="20"/>
    </location>
</feature>
<evidence type="ECO:0000313" key="3">
    <source>
        <dbReference type="WBParaSite" id="ACRNAN_scaffold737.g30590.t1"/>
    </source>
</evidence>
<dbReference type="AlphaFoldDB" id="A0A914EF95"/>
<evidence type="ECO:0000313" key="2">
    <source>
        <dbReference type="Proteomes" id="UP000887540"/>
    </source>
</evidence>
<keyword evidence="1" id="KW-0732">Signal</keyword>
<dbReference type="WBParaSite" id="ACRNAN_scaffold737.g30590.t1">
    <property type="protein sequence ID" value="ACRNAN_scaffold737.g30590.t1"/>
    <property type="gene ID" value="ACRNAN_scaffold737.g30590"/>
</dbReference>
<sequence length="116" mass="13734">MLKIFLSLISMLMILDIVSGQEGAKQEYNPYVFRHVQLPFKSRNYAQDWFGADVAYIQSPFAATAKPQRFQDPIKLPTVRPFIVKWSDLDDTHVNDENLWNFEKRIDSKLWWPDKK</sequence>
<feature type="chain" id="PRO_5036735494" evidence="1">
    <location>
        <begin position="21"/>
        <end position="116"/>
    </location>
</feature>